<keyword evidence="4 7" id="KW-0812">Transmembrane</keyword>
<sequence length="289" mass="32828">MKSNHTSLTSINLKEKNTKILSYILTYAITLLVMIPFIWMIVLSFKENQEILTNPFSLPESFNLDNYKRAFETLNMGLLYKNTFIIAVVSVFLEMIITFMSSFAISRMIFKRDKLKNGLYYLLIIGLAIPPFILLFPVYRITISLGLENTYLSLILPYIATSISFNTLLFVGFLKDFPSEIEEAAVIDGCNLFTLCTKVVFPVVKPVVMTVFIFNILYIWNEFPFAATLISDPSRMTIPLAISEFKGRYNIDYGGIVSASLLFIIPQLIFYGIFQKHIIKGMTAGAVKG</sequence>
<name>A0ABV6NNL0_9BACI</name>
<dbReference type="Gene3D" id="1.10.3720.10">
    <property type="entry name" value="MetI-like"/>
    <property type="match status" value="1"/>
</dbReference>
<evidence type="ECO:0000256" key="7">
    <source>
        <dbReference type="RuleBase" id="RU363032"/>
    </source>
</evidence>
<keyword evidence="3" id="KW-1003">Cell membrane</keyword>
<keyword evidence="6 7" id="KW-0472">Membrane</keyword>
<dbReference type="RefSeq" id="WP_273848252.1">
    <property type="nucleotide sequence ID" value="NZ_JAQQWT010000060.1"/>
</dbReference>
<evidence type="ECO:0000313" key="9">
    <source>
        <dbReference type="EMBL" id="MFC0562333.1"/>
    </source>
</evidence>
<protein>
    <submittedName>
        <fullName evidence="9">Carbohydrate ABC transporter permease</fullName>
    </submittedName>
</protein>
<evidence type="ECO:0000313" key="10">
    <source>
        <dbReference type="Proteomes" id="UP001589833"/>
    </source>
</evidence>
<keyword evidence="2 7" id="KW-0813">Transport</keyword>
<reference evidence="9 10" key="1">
    <citation type="submission" date="2024-09" db="EMBL/GenBank/DDBJ databases">
        <authorList>
            <person name="Sun Q."/>
            <person name="Mori K."/>
        </authorList>
    </citation>
    <scope>NUCLEOTIDE SEQUENCE [LARGE SCALE GENOMIC DNA]</scope>
    <source>
        <strain evidence="9 10">NCAIM B.02301</strain>
    </source>
</reference>
<dbReference type="PANTHER" id="PTHR43744">
    <property type="entry name" value="ABC TRANSPORTER PERMEASE PROTEIN MG189-RELATED-RELATED"/>
    <property type="match status" value="1"/>
</dbReference>
<evidence type="ECO:0000256" key="4">
    <source>
        <dbReference type="ARBA" id="ARBA00022692"/>
    </source>
</evidence>
<evidence type="ECO:0000256" key="2">
    <source>
        <dbReference type="ARBA" id="ARBA00022448"/>
    </source>
</evidence>
<feature type="transmembrane region" description="Helical" evidence="7">
    <location>
        <begin position="84"/>
        <end position="106"/>
    </location>
</feature>
<feature type="transmembrane region" description="Helical" evidence="7">
    <location>
        <begin position="151"/>
        <end position="174"/>
    </location>
</feature>
<dbReference type="InterPro" id="IPR035906">
    <property type="entry name" value="MetI-like_sf"/>
</dbReference>
<dbReference type="Pfam" id="PF00528">
    <property type="entry name" value="BPD_transp_1"/>
    <property type="match status" value="1"/>
</dbReference>
<evidence type="ECO:0000256" key="6">
    <source>
        <dbReference type="ARBA" id="ARBA00023136"/>
    </source>
</evidence>
<evidence type="ECO:0000256" key="1">
    <source>
        <dbReference type="ARBA" id="ARBA00004651"/>
    </source>
</evidence>
<evidence type="ECO:0000256" key="3">
    <source>
        <dbReference type="ARBA" id="ARBA00022475"/>
    </source>
</evidence>
<evidence type="ECO:0000259" key="8">
    <source>
        <dbReference type="PROSITE" id="PS50928"/>
    </source>
</evidence>
<feature type="transmembrane region" description="Helical" evidence="7">
    <location>
        <begin position="20"/>
        <end position="42"/>
    </location>
</feature>
<feature type="transmembrane region" description="Helical" evidence="7">
    <location>
        <begin position="195"/>
        <end position="220"/>
    </location>
</feature>
<dbReference type="PANTHER" id="PTHR43744:SF8">
    <property type="entry name" value="SN-GLYCEROL-3-PHOSPHATE TRANSPORT SYSTEM PERMEASE PROTEIN UGPE"/>
    <property type="match status" value="1"/>
</dbReference>
<proteinExistence type="inferred from homology"/>
<organism evidence="9 10">
    <name type="scientific">Halalkalibacter alkalisediminis</name>
    <dbReference type="NCBI Taxonomy" id="935616"/>
    <lineage>
        <taxon>Bacteria</taxon>
        <taxon>Bacillati</taxon>
        <taxon>Bacillota</taxon>
        <taxon>Bacilli</taxon>
        <taxon>Bacillales</taxon>
        <taxon>Bacillaceae</taxon>
        <taxon>Halalkalibacter</taxon>
    </lineage>
</organism>
<accession>A0ABV6NNL0</accession>
<dbReference type="CDD" id="cd06261">
    <property type="entry name" value="TM_PBP2"/>
    <property type="match status" value="1"/>
</dbReference>
<feature type="transmembrane region" description="Helical" evidence="7">
    <location>
        <begin position="253"/>
        <end position="274"/>
    </location>
</feature>
<dbReference type="EMBL" id="JBHLTR010000122">
    <property type="protein sequence ID" value="MFC0562333.1"/>
    <property type="molecule type" value="Genomic_DNA"/>
</dbReference>
<dbReference type="InterPro" id="IPR000515">
    <property type="entry name" value="MetI-like"/>
</dbReference>
<dbReference type="SUPFAM" id="SSF161098">
    <property type="entry name" value="MetI-like"/>
    <property type="match status" value="1"/>
</dbReference>
<feature type="domain" description="ABC transmembrane type-1" evidence="8">
    <location>
        <begin position="80"/>
        <end position="274"/>
    </location>
</feature>
<keyword evidence="10" id="KW-1185">Reference proteome</keyword>
<keyword evidence="5 7" id="KW-1133">Transmembrane helix</keyword>
<comment type="caution">
    <text evidence="9">The sequence shown here is derived from an EMBL/GenBank/DDBJ whole genome shotgun (WGS) entry which is preliminary data.</text>
</comment>
<evidence type="ECO:0000256" key="5">
    <source>
        <dbReference type="ARBA" id="ARBA00022989"/>
    </source>
</evidence>
<dbReference type="PROSITE" id="PS50928">
    <property type="entry name" value="ABC_TM1"/>
    <property type="match status" value="1"/>
</dbReference>
<comment type="subcellular location">
    <subcellularLocation>
        <location evidence="1 7">Cell membrane</location>
        <topology evidence="1 7">Multi-pass membrane protein</topology>
    </subcellularLocation>
</comment>
<gene>
    <name evidence="9" type="ORF">ACFFH4_26195</name>
</gene>
<dbReference type="Proteomes" id="UP001589833">
    <property type="component" value="Unassembled WGS sequence"/>
</dbReference>
<feature type="transmembrane region" description="Helical" evidence="7">
    <location>
        <begin position="118"/>
        <end position="139"/>
    </location>
</feature>
<comment type="similarity">
    <text evidence="7">Belongs to the binding-protein-dependent transport system permease family.</text>
</comment>